<dbReference type="InterPro" id="IPR036388">
    <property type="entry name" value="WH-like_DNA-bd_sf"/>
</dbReference>
<dbReference type="Gene3D" id="1.10.10.10">
    <property type="entry name" value="Winged helix-like DNA-binding domain superfamily/Winged helix DNA-binding domain"/>
    <property type="match status" value="1"/>
</dbReference>
<name>D5L254_9VIRU</name>
<protein>
    <submittedName>
        <fullName evidence="1">Uncharacterized protein</fullName>
    </submittedName>
</protein>
<dbReference type="EMBL" id="GU735102">
    <property type="protein sequence ID" value="ADE29113.1"/>
    <property type="molecule type" value="Genomic_DNA"/>
</dbReference>
<sequence length="141" mass="16193">MSSEPDYRATNIPDTKPADEYTYVERRAEILQLIQEAGHPRAISQTRLADRYGVTQGQISQDIDRLQKFITESIDHQTVDGITEIVYQKSIKELMANDEYNKAIRAVESWNNWLMDRGKVEKEPDKHDVQGEGIVIDLGDE</sequence>
<evidence type="ECO:0000313" key="1">
    <source>
        <dbReference type="EMBL" id="ADE29113.1"/>
    </source>
</evidence>
<proteinExistence type="predicted"/>
<reference evidence="1" key="1">
    <citation type="journal article" date="2010" name="Environ. Microbiol.">
        <title>The metavirome of a hypersaline environment.</title>
        <authorList>
            <person name="Santos F."/>
            <person name="Yarza P."/>
            <person name="Parro V."/>
            <person name="Briones C."/>
            <person name="Anton J."/>
        </authorList>
    </citation>
    <scope>NUCLEOTIDE SEQUENCE</scope>
</reference>
<accession>D5L254</accession>
<organism evidence="1">
    <name type="scientific">uncultured virus</name>
    <dbReference type="NCBI Taxonomy" id="340016"/>
    <lineage>
        <taxon>Viruses</taxon>
        <taxon>environmental samples</taxon>
    </lineage>
</organism>